<accession>A0A9D1CX58</accession>
<reference evidence="2" key="1">
    <citation type="submission" date="2020-10" db="EMBL/GenBank/DDBJ databases">
        <authorList>
            <person name="Gilroy R."/>
        </authorList>
    </citation>
    <scope>NUCLEOTIDE SEQUENCE</scope>
    <source>
        <strain evidence="2">ChiSjej6B24-2974</strain>
    </source>
</reference>
<dbReference type="InterPro" id="IPR024207">
    <property type="entry name" value="CotJB_dom"/>
</dbReference>
<sequence length="79" mass="9013">MNYETDLRAVNEWSFLATELQLYLDTHPDDARALAALKNALSERQAAVSTFEQAHGALTVDGLLSARRYNWVERPFPFE</sequence>
<organism evidence="2 3">
    <name type="scientific">Candidatus Pullichristensenella stercorigallinarum</name>
    <dbReference type="NCBI Taxonomy" id="2840909"/>
    <lineage>
        <taxon>Bacteria</taxon>
        <taxon>Bacillati</taxon>
        <taxon>Bacillota</taxon>
        <taxon>Clostridia</taxon>
        <taxon>Candidatus Pullichristensenella</taxon>
    </lineage>
</organism>
<dbReference type="EMBL" id="DVFZ01000100">
    <property type="protein sequence ID" value="HIQ83481.1"/>
    <property type="molecule type" value="Genomic_DNA"/>
</dbReference>
<reference evidence="2" key="2">
    <citation type="journal article" date="2021" name="PeerJ">
        <title>Extensive microbial diversity within the chicken gut microbiome revealed by metagenomics and culture.</title>
        <authorList>
            <person name="Gilroy R."/>
            <person name="Ravi A."/>
            <person name="Getino M."/>
            <person name="Pursley I."/>
            <person name="Horton D.L."/>
            <person name="Alikhan N.F."/>
            <person name="Baker D."/>
            <person name="Gharbi K."/>
            <person name="Hall N."/>
            <person name="Watson M."/>
            <person name="Adriaenssens E.M."/>
            <person name="Foster-Nyarko E."/>
            <person name="Jarju S."/>
            <person name="Secka A."/>
            <person name="Antonio M."/>
            <person name="Oren A."/>
            <person name="Chaudhuri R.R."/>
            <person name="La Ragione R."/>
            <person name="Hildebrand F."/>
            <person name="Pallen M.J."/>
        </authorList>
    </citation>
    <scope>NUCLEOTIDE SEQUENCE</scope>
    <source>
        <strain evidence="2">ChiSjej6B24-2974</strain>
    </source>
</reference>
<dbReference type="Pfam" id="PF12652">
    <property type="entry name" value="CotJB"/>
    <property type="match status" value="1"/>
</dbReference>
<gene>
    <name evidence="2" type="ORF">IAA52_10325</name>
</gene>
<feature type="domain" description="Protein CotJB" evidence="1">
    <location>
        <begin position="7"/>
        <end position="79"/>
    </location>
</feature>
<evidence type="ECO:0000313" key="2">
    <source>
        <dbReference type="EMBL" id="HIQ83481.1"/>
    </source>
</evidence>
<protein>
    <submittedName>
        <fullName evidence="2">Spore coat protein CotJB</fullName>
    </submittedName>
</protein>
<proteinExistence type="predicted"/>
<dbReference type="AlphaFoldDB" id="A0A9D1CX58"/>
<evidence type="ECO:0000313" key="3">
    <source>
        <dbReference type="Proteomes" id="UP000824260"/>
    </source>
</evidence>
<evidence type="ECO:0000259" key="1">
    <source>
        <dbReference type="Pfam" id="PF12652"/>
    </source>
</evidence>
<name>A0A9D1CX58_9FIRM</name>
<keyword evidence="2" id="KW-0167">Capsid protein</keyword>
<comment type="caution">
    <text evidence="2">The sequence shown here is derived from an EMBL/GenBank/DDBJ whole genome shotgun (WGS) entry which is preliminary data.</text>
</comment>
<dbReference type="Proteomes" id="UP000824260">
    <property type="component" value="Unassembled WGS sequence"/>
</dbReference>
<keyword evidence="2" id="KW-0946">Virion</keyword>